<keyword evidence="4" id="KW-0949">S-adenosyl-L-methionine</keyword>
<dbReference type="Gene3D" id="3.40.1280.10">
    <property type="match status" value="1"/>
</dbReference>
<evidence type="ECO:0000313" key="7">
    <source>
        <dbReference type="EMBL" id="HIZ39161.1"/>
    </source>
</evidence>
<gene>
    <name evidence="7" type="ORF">H9968_04420</name>
</gene>
<evidence type="ECO:0000256" key="6">
    <source>
        <dbReference type="SAM" id="Phobius"/>
    </source>
</evidence>
<dbReference type="SUPFAM" id="SSF75217">
    <property type="entry name" value="alpha/beta knot"/>
    <property type="match status" value="1"/>
</dbReference>
<keyword evidence="6" id="KW-0812">Transmembrane</keyword>
<evidence type="ECO:0000256" key="2">
    <source>
        <dbReference type="ARBA" id="ARBA00022603"/>
    </source>
</evidence>
<dbReference type="InterPro" id="IPR029028">
    <property type="entry name" value="Alpha/beta_knot_MTases"/>
</dbReference>
<reference evidence="7" key="1">
    <citation type="journal article" date="2021" name="PeerJ">
        <title>Extensive microbial diversity within the chicken gut microbiome revealed by metagenomics and culture.</title>
        <authorList>
            <person name="Gilroy R."/>
            <person name="Ravi A."/>
            <person name="Getino M."/>
            <person name="Pursley I."/>
            <person name="Horton D.L."/>
            <person name="Alikhan N.F."/>
            <person name="Baker D."/>
            <person name="Gharbi K."/>
            <person name="Hall N."/>
            <person name="Watson M."/>
            <person name="Adriaenssens E.M."/>
            <person name="Foster-Nyarko E."/>
            <person name="Jarju S."/>
            <person name="Secka A."/>
            <person name="Antonio M."/>
            <person name="Oren A."/>
            <person name="Chaudhuri R.R."/>
            <person name="La Ragione R."/>
            <person name="Hildebrand F."/>
            <person name="Pallen M.J."/>
        </authorList>
    </citation>
    <scope>NUCLEOTIDE SEQUENCE</scope>
    <source>
        <strain evidence="7">CHK179-28034</strain>
    </source>
</reference>
<dbReference type="EMBL" id="DXBR01000043">
    <property type="protein sequence ID" value="HIZ39161.1"/>
    <property type="molecule type" value="Genomic_DNA"/>
</dbReference>
<keyword evidence="3" id="KW-0808">Transferase</keyword>
<dbReference type="Proteomes" id="UP000824049">
    <property type="component" value="Unassembled WGS sequence"/>
</dbReference>
<comment type="similarity">
    <text evidence="5">Belongs to the RNA methyltransferase RlmH family.</text>
</comment>
<evidence type="ECO:0000256" key="3">
    <source>
        <dbReference type="ARBA" id="ARBA00022679"/>
    </source>
</evidence>
<organism evidence="7 8">
    <name type="scientific">Candidatus Anaerobutyricum stercoris</name>
    <dbReference type="NCBI Taxonomy" id="2838457"/>
    <lineage>
        <taxon>Bacteria</taxon>
        <taxon>Bacillati</taxon>
        <taxon>Bacillota</taxon>
        <taxon>Clostridia</taxon>
        <taxon>Lachnospirales</taxon>
        <taxon>Lachnospiraceae</taxon>
        <taxon>Anaerobutyricum</taxon>
    </lineage>
</organism>
<evidence type="ECO:0000256" key="5">
    <source>
        <dbReference type="ARBA" id="ARBA00038303"/>
    </source>
</evidence>
<dbReference type="GO" id="GO:0032259">
    <property type="term" value="P:methylation"/>
    <property type="evidence" value="ECO:0007669"/>
    <property type="project" value="UniProtKB-KW"/>
</dbReference>
<dbReference type="Pfam" id="PF02590">
    <property type="entry name" value="SPOUT_MTase"/>
    <property type="match status" value="1"/>
</dbReference>
<protein>
    <submittedName>
        <fullName evidence="7">23S rRNA (Pseudouridine(1915)-N(3))-methyltransferase RlmH</fullName>
    </submittedName>
</protein>
<dbReference type="PANTHER" id="PTHR33603:SF1">
    <property type="entry name" value="RIBOSOMAL RNA LARGE SUBUNIT METHYLTRANSFERASE H"/>
    <property type="match status" value="1"/>
</dbReference>
<evidence type="ECO:0000313" key="8">
    <source>
        <dbReference type="Proteomes" id="UP000824049"/>
    </source>
</evidence>
<dbReference type="GO" id="GO:0006364">
    <property type="term" value="P:rRNA processing"/>
    <property type="evidence" value="ECO:0007669"/>
    <property type="project" value="UniProtKB-KW"/>
</dbReference>
<evidence type="ECO:0000256" key="4">
    <source>
        <dbReference type="ARBA" id="ARBA00022691"/>
    </source>
</evidence>
<name>A0A9D2EL65_9FIRM</name>
<keyword evidence="6" id="KW-1133">Transmembrane helix</keyword>
<comment type="caution">
    <text evidence="7">The sequence shown here is derived from an EMBL/GenBank/DDBJ whole genome shotgun (WGS) entry which is preliminary data.</text>
</comment>
<feature type="transmembrane region" description="Helical" evidence="6">
    <location>
        <begin position="99"/>
        <end position="119"/>
    </location>
</feature>
<reference evidence="7" key="2">
    <citation type="submission" date="2021-04" db="EMBL/GenBank/DDBJ databases">
        <authorList>
            <person name="Gilroy R."/>
        </authorList>
    </citation>
    <scope>NUCLEOTIDE SEQUENCE</scope>
    <source>
        <strain evidence="7">CHK179-28034</strain>
    </source>
</reference>
<dbReference type="PIRSF" id="PIRSF004505">
    <property type="entry name" value="MT_bac"/>
    <property type="match status" value="1"/>
</dbReference>
<accession>A0A9D2EL65</accession>
<keyword evidence="2" id="KW-0489">Methyltransferase</keyword>
<dbReference type="InterPro" id="IPR029026">
    <property type="entry name" value="tRNA_m1G_MTases_N"/>
</dbReference>
<proteinExistence type="inferred from homology"/>
<evidence type="ECO:0000256" key="1">
    <source>
        <dbReference type="ARBA" id="ARBA00022552"/>
    </source>
</evidence>
<sequence length="151" mass="17181">MRDIKILCVGKVKEKYFRDGIAFFAGQINKKYPVSIVECDDEATPDRASAAEELRIRETEGRKLLEKIREEDYVIALCIDGRQYPSDVWRERMQKRARLISGSLVFVIGGSLGLSGAVVRRADEKLSFSAMTFPHQMMRMILCEQIADAFA</sequence>
<keyword evidence="1" id="KW-0698">rRNA processing</keyword>
<dbReference type="CDD" id="cd18081">
    <property type="entry name" value="RlmH-like"/>
    <property type="match status" value="1"/>
</dbReference>
<dbReference type="AlphaFoldDB" id="A0A9D2EL65"/>
<dbReference type="GO" id="GO:0008168">
    <property type="term" value="F:methyltransferase activity"/>
    <property type="evidence" value="ECO:0007669"/>
    <property type="project" value="UniProtKB-KW"/>
</dbReference>
<keyword evidence="6" id="KW-0472">Membrane</keyword>
<dbReference type="PANTHER" id="PTHR33603">
    <property type="entry name" value="METHYLTRANSFERASE"/>
    <property type="match status" value="1"/>
</dbReference>
<dbReference type="InterPro" id="IPR003742">
    <property type="entry name" value="RlmH-like"/>
</dbReference>